<dbReference type="InterPro" id="IPR009019">
    <property type="entry name" value="KH_sf_prok-type"/>
</dbReference>
<keyword evidence="3 6" id="KW-0689">Ribosomal protein</keyword>
<dbReference type="InterPro" id="IPR001351">
    <property type="entry name" value="Ribosomal_uS3_C"/>
</dbReference>
<feature type="region of interest" description="Disordered" evidence="7">
    <location>
        <begin position="197"/>
        <end position="237"/>
    </location>
</feature>
<dbReference type="InterPro" id="IPR057258">
    <property type="entry name" value="Ribosomal_uS3"/>
</dbReference>
<gene>
    <name evidence="9" type="ORF">CGI_10025534</name>
</gene>
<evidence type="ECO:0000256" key="5">
    <source>
        <dbReference type="ARBA" id="ARBA00035408"/>
    </source>
</evidence>
<dbReference type="EMBL" id="JH817090">
    <property type="protein sequence ID" value="EKC37958.1"/>
    <property type="molecule type" value="Genomic_DNA"/>
</dbReference>
<dbReference type="InterPro" id="IPR018280">
    <property type="entry name" value="Ribosomal_uS3_CS"/>
</dbReference>
<dbReference type="AlphaFoldDB" id="K1QWC3"/>
<dbReference type="NCBIfam" id="TIGR01008">
    <property type="entry name" value="uS3_euk_arch"/>
    <property type="match status" value="1"/>
</dbReference>
<dbReference type="InterPro" id="IPR005703">
    <property type="entry name" value="Ribosomal_uS3_euk/arc"/>
</dbReference>
<evidence type="ECO:0000256" key="4">
    <source>
        <dbReference type="ARBA" id="ARBA00023274"/>
    </source>
</evidence>
<dbReference type="GO" id="GO:0022627">
    <property type="term" value="C:cytosolic small ribosomal subunit"/>
    <property type="evidence" value="ECO:0007669"/>
    <property type="project" value="TreeGrafter"/>
</dbReference>
<evidence type="ECO:0000256" key="1">
    <source>
        <dbReference type="ARBA" id="ARBA00010761"/>
    </source>
</evidence>
<dbReference type="PROSITE" id="PS00548">
    <property type="entry name" value="RIBOSOMAL_S3"/>
    <property type="match status" value="1"/>
</dbReference>
<dbReference type="InterPro" id="IPR015946">
    <property type="entry name" value="KH_dom-like_a/b"/>
</dbReference>
<dbReference type="GO" id="GO:0006412">
    <property type="term" value="P:translation"/>
    <property type="evidence" value="ECO:0007669"/>
    <property type="project" value="InterPro"/>
</dbReference>
<dbReference type="GO" id="GO:0005634">
    <property type="term" value="C:nucleus"/>
    <property type="evidence" value="ECO:0007669"/>
    <property type="project" value="TreeGrafter"/>
</dbReference>
<dbReference type="PANTHER" id="PTHR11760">
    <property type="entry name" value="30S/40S RIBOSOMAL PROTEIN S3"/>
    <property type="match status" value="1"/>
</dbReference>
<dbReference type="PANTHER" id="PTHR11760:SF32">
    <property type="entry name" value="SMALL RIBOSOMAL SUBUNIT PROTEIN US3"/>
    <property type="match status" value="1"/>
</dbReference>
<name>K1QWC3_MAGGI</name>
<dbReference type="PROSITE" id="PS50823">
    <property type="entry name" value="KH_TYPE_2"/>
    <property type="match status" value="1"/>
</dbReference>
<organism evidence="9">
    <name type="scientific">Magallana gigas</name>
    <name type="common">Pacific oyster</name>
    <name type="synonym">Crassostrea gigas</name>
    <dbReference type="NCBI Taxonomy" id="29159"/>
    <lineage>
        <taxon>Eukaryota</taxon>
        <taxon>Metazoa</taxon>
        <taxon>Spiralia</taxon>
        <taxon>Lophotrochozoa</taxon>
        <taxon>Mollusca</taxon>
        <taxon>Bivalvia</taxon>
        <taxon>Autobranchia</taxon>
        <taxon>Pteriomorphia</taxon>
        <taxon>Ostreida</taxon>
        <taxon>Ostreoidea</taxon>
        <taxon>Ostreidae</taxon>
        <taxon>Magallana</taxon>
    </lineage>
</organism>
<dbReference type="Pfam" id="PF07650">
    <property type="entry name" value="KH_2"/>
    <property type="match status" value="1"/>
</dbReference>
<proteinExistence type="inferred from homology"/>
<dbReference type="Gene3D" id="3.30.1140.32">
    <property type="entry name" value="Ribosomal protein S3, C-terminal domain"/>
    <property type="match status" value="1"/>
</dbReference>
<evidence type="ECO:0000313" key="9">
    <source>
        <dbReference type="EMBL" id="EKC37958.1"/>
    </source>
</evidence>
<keyword evidence="2" id="KW-0694">RNA-binding</keyword>
<dbReference type="FunFam" id="3.30.300.20:FF:000006">
    <property type="entry name" value="40S ribosomal protein S3"/>
    <property type="match status" value="1"/>
</dbReference>
<dbReference type="SUPFAM" id="SSF54821">
    <property type="entry name" value="Ribosomal protein S3 C-terminal domain"/>
    <property type="match status" value="1"/>
</dbReference>
<dbReference type="CDD" id="cd02413">
    <property type="entry name" value="KH-II_40S_S3"/>
    <property type="match status" value="1"/>
</dbReference>
<dbReference type="NCBIfam" id="NF003219">
    <property type="entry name" value="PRK04191.1"/>
    <property type="match status" value="1"/>
</dbReference>
<comment type="similarity">
    <text evidence="1 6">Belongs to the universal ribosomal protein uS3 family.</text>
</comment>
<accession>K1QWC3</accession>
<dbReference type="InterPro" id="IPR036419">
    <property type="entry name" value="Ribosomal_S3_C_sf"/>
</dbReference>
<protein>
    <recommendedName>
        <fullName evidence="5">40S ribosomal protein S3</fullName>
    </recommendedName>
</protein>
<dbReference type="FunFam" id="3.30.1140.32:FF:000005">
    <property type="entry name" value="40S ribosomal protein S3"/>
    <property type="match status" value="1"/>
</dbReference>
<dbReference type="InterPro" id="IPR004044">
    <property type="entry name" value="KH_dom_type_2"/>
</dbReference>
<dbReference type="Pfam" id="PF00189">
    <property type="entry name" value="Ribosomal_S3_C"/>
    <property type="match status" value="1"/>
</dbReference>
<feature type="domain" description="KH type-2" evidence="8">
    <location>
        <begin position="27"/>
        <end position="83"/>
    </location>
</feature>
<reference evidence="9" key="1">
    <citation type="journal article" date="2012" name="Nature">
        <title>The oyster genome reveals stress adaptation and complexity of shell formation.</title>
        <authorList>
            <person name="Zhang G."/>
            <person name="Fang X."/>
            <person name="Guo X."/>
            <person name="Li L."/>
            <person name="Luo R."/>
            <person name="Xu F."/>
            <person name="Yang P."/>
            <person name="Zhang L."/>
            <person name="Wang X."/>
            <person name="Qi H."/>
            <person name="Xiong Z."/>
            <person name="Que H."/>
            <person name="Xie Y."/>
            <person name="Holland P.W."/>
            <person name="Paps J."/>
            <person name="Zhu Y."/>
            <person name="Wu F."/>
            <person name="Chen Y."/>
            <person name="Wang J."/>
            <person name="Peng C."/>
            <person name="Meng J."/>
            <person name="Yang L."/>
            <person name="Liu J."/>
            <person name="Wen B."/>
            <person name="Zhang N."/>
            <person name="Huang Z."/>
            <person name="Zhu Q."/>
            <person name="Feng Y."/>
            <person name="Mount A."/>
            <person name="Hedgecock D."/>
            <person name="Xu Z."/>
            <person name="Liu Y."/>
            <person name="Domazet-Loso T."/>
            <person name="Du Y."/>
            <person name="Sun X."/>
            <person name="Zhang S."/>
            <person name="Liu B."/>
            <person name="Cheng P."/>
            <person name="Jiang X."/>
            <person name="Li J."/>
            <person name="Fan D."/>
            <person name="Wang W."/>
            <person name="Fu W."/>
            <person name="Wang T."/>
            <person name="Wang B."/>
            <person name="Zhang J."/>
            <person name="Peng Z."/>
            <person name="Li Y."/>
            <person name="Li N."/>
            <person name="Wang J."/>
            <person name="Chen M."/>
            <person name="He Y."/>
            <person name="Tan F."/>
            <person name="Song X."/>
            <person name="Zheng Q."/>
            <person name="Huang R."/>
            <person name="Yang H."/>
            <person name="Du X."/>
            <person name="Chen L."/>
            <person name="Yang M."/>
            <person name="Gaffney P.M."/>
            <person name="Wang S."/>
            <person name="Luo L."/>
            <person name="She Z."/>
            <person name="Ming Y."/>
            <person name="Huang W."/>
            <person name="Zhang S."/>
            <person name="Huang B."/>
            <person name="Zhang Y."/>
            <person name="Qu T."/>
            <person name="Ni P."/>
            <person name="Miao G."/>
            <person name="Wang J."/>
            <person name="Wang Q."/>
            <person name="Steinberg C.E."/>
            <person name="Wang H."/>
            <person name="Li N."/>
            <person name="Qian L."/>
            <person name="Zhang G."/>
            <person name="Li Y."/>
            <person name="Yang H."/>
            <person name="Liu X."/>
            <person name="Wang J."/>
            <person name="Yin Y."/>
            <person name="Wang J."/>
        </authorList>
    </citation>
    <scope>NUCLEOTIDE SEQUENCE [LARGE SCALE GENOMIC DNA]</scope>
    <source>
        <strain evidence="9">05x7-T-G4-1.051#20</strain>
    </source>
</reference>
<dbReference type="GO" id="GO:2001235">
    <property type="term" value="P:positive regulation of apoptotic signaling pathway"/>
    <property type="evidence" value="ECO:0007669"/>
    <property type="project" value="TreeGrafter"/>
</dbReference>
<keyword evidence="4 6" id="KW-0687">Ribonucleoprotein</keyword>
<dbReference type="Gene3D" id="3.30.300.20">
    <property type="match status" value="1"/>
</dbReference>
<dbReference type="GO" id="GO:0003735">
    <property type="term" value="F:structural constituent of ribosome"/>
    <property type="evidence" value="ECO:0007669"/>
    <property type="project" value="InterPro"/>
</dbReference>
<evidence type="ECO:0000256" key="2">
    <source>
        <dbReference type="ARBA" id="ARBA00022884"/>
    </source>
</evidence>
<evidence type="ECO:0000259" key="8">
    <source>
        <dbReference type="PROSITE" id="PS50823"/>
    </source>
</evidence>
<evidence type="ECO:0000256" key="3">
    <source>
        <dbReference type="ARBA" id="ARBA00022980"/>
    </source>
</evidence>
<dbReference type="HOGENOM" id="CLU_058591_2_1_1"/>
<evidence type="ECO:0000256" key="6">
    <source>
        <dbReference type="RuleBase" id="RU003624"/>
    </source>
</evidence>
<dbReference type="SUPFAM" id="SSF54814">
    <property type="entry name" value="Prokaryotic type KH domain (KH-domain type II)"/>
    <property type="match status" value="1"/>
</dbReference>
<dbReference type="FunCoup" id="K1QWC3">
    <property type="interactions" value="1287"/>
</dbReference>
<dbReference type="InParanoid" id="K1QWC3"/>
<evidence type="ECO:0000256" key="7">
    <source>
        <dbReference type="SAM" id="MobiDB-lite"/>
    </source>
</evidence>
<dbReference type="GO" id="GO:0003723">
    <property type="term" value="F:RNA binding"/>
    <property type="evidence" value="ECO:0007669"/>
    <property type="project" value="UniProtKB-UniRule"/>
</dbReference>
<sequence>MGCVQSTAVGRQMLPLFVADGVFKAELNNFLTRELAEDGYSGVEVRVTPTRTEIIILATRTQNVLGEKGRRIRELTSVVQKRFNFPEGTVERGLCAIAQCESLRYKLIGGLAVRRACYGVLRFIMESGAKGCEVVVSGKLRGQRAKSMKFVDGLMIHSGDPINDYVDTAVRHVLLRQGVLGIKVKIMLPWDPSGKIGPKRPLPDHVSVVEPKDEAVPAHPYSEQKGAKPTEPPAAQA</sequence>